<organism evidence="1">
    <name type="scientific">Anguilla anguilla</name>
    <name type="common">European freshwater eel</name>
    <name type="synonym">Muraena anguilla</name>
    <dbReference type="NCBI Taxonomy" id="7936"/>
    <lineage>
        <taxon>Eukaryota</taxon>
        <taxon>Metazoa</taxon>
        <taxon>Chordata</taxon>
        <taxon>Craniata</taxon>
        <taxon>Vertebrata</taxon>
        <taxon>Euteleostomi</taxon>
        <taxon>Actinopterygii</taxon>
        <taxon>Neopterygii</taxon>
        <taxon>Teleostei</taxon>
        <taxon>Anguilliformes</taxon>
        <taxon>Anguillidae</taxon>
        <taxon>Anguilla</taxon>
    </lineage>
</organism>
<proteinExistence type="predicted"/>
<sequence length="45" mass="5049">MLVTHASLSNISYVSIARFSVLVWQCVEKCDTQSAIDHTLARLQI</sequence>
<evidence type="ECO:0000313" key="1">
    <source>
        <dbReference type="EMBL" id="JAH20674.1"/>
    </source>
</evidence>
<dbReference type="AlphaFoldDB" id="A0A0E9QUZ6"/>
<reference evidence="1" key="1">
    <citation type="submission" date="2014-11" db="EMBL/GenBank/DDBJ databases">
        <authorList>
            <person name="Amaro Gonzalez C."/>
        </authorList>
    </citation>
    <scope>NUCLEOTIDE SEQUENCE</scope>
</reference>
<name>A0A0E9QUZ6_ANGAN</name>
<reference evidence="1" key="2">
    <citation type="journal article" date="2015" name="Fish Shellfish Immunol.">
        <title>Early steps in the European eel (Anguilla anguilla)-Vibrio vulnificus interaction in the gills: Role of the RtxA13 toxin.</title>
        <authorList>
            <person name="Callol A."/>
            <person name="Pajuelo D."/>
            <person name="Ebbesson L."/>
            <person name="Teles M."/>
            <person name="MacKenzie S."/>
            <person name="Amaro C."/>
        </authorList>
    </citation>
    <scope>NUCLEOTIDE SEQUENCE</scope>
</reference>
<dbReference type="EMBL" id="GBXM01087903">
    <property type="protein sequence ID" value="JAH20674.1"/>
    <property type="molecule type" value="Transcribed_RNA"/>
</dbReference>
<protein>
    <submittedName>
        <fullName evidence="1">Uncharacterized protein</fullName>
    </submittedName>
</protein>
<accession>A0A0E9QUZ6</accession>